<organism evidence="5 7">
    <name type="scientific">Pseudomonas costantinii</name>
    <dbReference type="NCBI Taxonomy" id="168469"/>
    <lineage>
        <taxon>Bacteria</taxon>
        <taxon>Pseudomonadati</taxon>
        <taxon>Pseudomonadota</taxon>
        <taxon>Gammaproteobacteria</taxon>
        <taxon>Pseudomonadales</taxon>
        <taxon>Pseudomonadaceae</taxon>
        <taxon>Pseudomonas</taxon>
    </lineage>
</organism>
<comment type="caution">
    <text evidence="5">The sequence shown here is derived from an EMBL/GenBank/DDBJ whole genome shotgun (WGS) entry which is preliminary data.</text>
</comment>
<reference evidence="5 7" key="1">
    <citation type="submission" date="2016-08" db="EMBL/GenBank/DDBJ databases">
        <title>Draft genome sequence of Pseudomonas costantinii LMG 22119, type strain isolated from cultivated mushroom (Agaricus bisporus) sporophores.</title>
        <authorList>
            <person name="Tambong J.T."/>
        </authorList>
    </citation>
    <scope>NUCLEOTIDE SEQUENCE [LARGE SCALE GENOMIC DNA]</scope>
    <source>
        <strain evidence="5 7">LMG 22119</strain>
    </source>
</reference>
<dbReference type="Pfam" id="PF05426">
    <property type="entry name" value="Alginate_lyase"/>
    <property type="match status" value="1"/>
</dbReference>
<evidence type="ECO:0000313" key="6">
    <source>
        <dbReference type="EMBL" id="SED32961.1"/>
    </source>
</evidence>
<keyword evidence="1 3" id="KW-0732">Signal</keyword>
<feature type="domain" description="Alginate lyase" evidence="4">
    <location>
        <begin position="37"/>
        <end position="277"/>
    </location>
</feature>
<dbReference type="Proteomes" id="UP000182179">
    <property type="component" value="Unassembled WGS sequence"/>
</dbReference>
<dbReference type="InterPro" id="IPR008929">
    <property type="entry name" value="Chondroitin_lyas"/>
</dbReference>
<evidence type="ECO:0000259" key="4">
    <source>
        <dbReference type="Pfam" id="PF05426"/>
    </source>
</evidence>
<dbReference type="GO" id="GO:0016829">
    <property type="term" value="F:lyase activity"/>
    <property type="evidence" value="ECO:0007669"/>
    <property type="project" value="UniProtKB-KW"/>
</dbReference>
<evidence type="ECO:0000256" key="3">
    <source>
        <dbReference type="SAM" id="SignalP"/>
    </source>
</evidence>
<dbReference type="EMBL" id="FNTS01000002">
    <property type="protein sequence ID" value="SED32961.1"/>
    <property type="molecule type" value="Genomic_DNA"/>
</dbReference>
<dbReference type="RefSeq" id="WP_071483834.1">
    <property type="nucleotide sequence ID" value="NZ_FNTS01000002.1"/>
</dbReference>
<keyword evidence="2 5" id="KW-0456">Lyase</keyword>
<evidence type="ECO:0000313" key="8">
    <source>
        <dbReference type="Proteomes" id="UP000182179"/>
    </source>
</evidence>
<evidence type="ECO:0000256" key="1">
    <source>
        <dbReference type="ARBA" id="ARBA00022729"/>
    </source>
</evidence>
<dbReference type="OrthoDB" id="1043373at2"/>
<reference evidence="6 8" key="2">
    <citation type="submission" date="2016-10" db="EMBL/GenBank/DDBJ databases">
        <authorList>
            <person name="Varghese N."/>
            <person name="Submissions S."/>
        </authorList>
    </citation>
    <scope>NUCLEOTIDE SEQUENCE [LARGE SCALE GENOMIC DNA]</scope>
    <source>
        <strain evidence="6 8">BS2773</strain>
    </source>
</reference>
<dbReference type="AlphaFoldDB" id="A0A1S2V4L9"/>
<dbReference type="SUPFAM" id="SSF48230">
    <property type="entry name" value="Chondroitin AC/alginate lyase"/>
    <property type="match status" value="1"/>
</dbReference>
<dbReference type="Gene3D" id="1.50.10.100">
    <property type="entry name" value="Chondroitin AC/alginate lyase"/>
    <property type="match status" value="1"/>
</dbReference>
<evidence type="ECO:0000256" key="2">
    <source>
        <dbReference type="ARBA" id="ARBA00023239"/>
    </source>
</evidence>
<dbReference type="GO" id="GO:0042597">
    <property type="term" value="C:periplasmic space"/>
    <property type="evidence" value="ECO:0007669"/>
    <property type="project" value="InterPro"/>
</dbReference>
<keyword evidence="8" id="KW-1185">Reference proteome</keyword>
<accession>A0A1S2V4L9</accession>
<evidence type="ECO:0000313" key="5">
    <source>
        <dbReference type="EMBL" id="OIN53420.1"/>
    </source>
</evidence>
<feature type="signal peptide" evidence="3">
    <location>
        <begin position="1"/>
        <end position="21"/>
    </location>
</feature>
<proteinExistence type="predicted"/>
<name>A0A1S2V4L9_9PSED</name>
<feature type="chain" id="PRO_5010186017" evidence="3">
    <location>
        <begin position="22"/>
        <end position="344"/>
    </location>
</feature>
<dbReference type="InterPro" id="IPR008397">
    <property type="entry name" value="Alginate_lyase_dom"/>
</dbReference>
<gene>
    <name evidence="5" type="ORF">BFL40_10050</name>
    <name evidence="6" type="ORF">SAMN04515675_0728</name>
</gene>
<dbReference type="EMBL" id="MDDR01000018">
    <property type="protein sequence ID" value="OIN53420.1"/>
    <property type="molecule type" value="Genomic_DNA"/>
</dbReference>
<sequence length="344" mass="37874">MKKTTFALTVLLAAFSHAALAANLCQPVATNPTTKALLAAAQRHLGDQPNPLPHLHTEGTLPNQGIREQSIAAEKDWPVMRQAALAWRLSGDARYLKQVDDYLAAWVGVYQPDFNPIDETNLDMLINAYALTADSLRPETREASRRWISNLGNGYIAHIQQFHGQKKGTQTNNWQSHRVKLVTMAAAALGDRAMLEQAHQLFKQQIADNVLPDGSVTDFQDRDALHYVVYDLEPLVQAALAAKPYGVGGDWLKITANGASLGAALDWLVPYADGQRSHQEFVHTHVQFDKDRAGVGEAGYSGTWEPKSSATLFWLAAQLDPRYLPVATQLAAKPADWISACYLK</sequence>
<protein>
    <submittedName>
        <fullName evidence="5">Alginate lyase</fullName>
    </submittedName>
</protein>
<dbReference type="Proteomes" id="UP000181661">
    <property type="component" value="Unassembled WGS sequence"/>
</dbReference>
<evidence type="ECO:0000313" key="7">
    <source>
        <dbReference type="Proteomes" id="UP000181661"/>
    </source>
</evidence>